<dbReference type="Gene3D" id="1.10.630.10">
    <property type="entry name" value="Cytochrome P450"/>
    <property type="match status" value="1"/>
</dbReference>
<dbReference type="PROSITE" id="PS00086">
    <property type="entry name" value="CYTOCHROME_P450"/>
    <property type="match status" value="1"/>
</dbReference>
<comment type="similarity">
    <text evidence="1">Belongs to the cytochrome P450 family.</text>
</comment>
<dbReference type="InterPro" id="IPR017972">
    <property type="entry name" value="Cyt_P450_CS"/>
</dbReference>
<keyword evidence="9" id="KW-1185">Reference proteome</keyword>
<dbReference type="eggNOG" id="COG2124">
    <property type="taxonomic scope" value="Bacteria"/>
</dbReference>
<evidence type="ECO:0000313" key="9">
    <source>
        <dbReference type="Proteomes" id="UP000006820"/>
    </source>
</evidence>
<sequence>MGDDSLTKPPSLAAVAEDTGGCPVRHGSPIDTDGPRVPLYTPEFAADPHRFYREMRRDYGSLAPIELSPGVPATLVVGYDTAVRILNDPEHFPADPRVWQRDIPADCPVRPMMEWYPNALRNSGMTHLRYRQAYTAAIDGIDLHSLHTTVERIAVPLINEFCTTGSADLVSQYAFPLVFEVLNQMVGCSTELGQRVATGMAALFDTVNAAWGMQTLSEALMELIHLRRAEPGDDVTSRLAHHPAELNDEEMLSQLISFYGAGIEPQTNLIVNTLLLMLTDDRFGGSMLGGALSTRDALDEVLFNDPPISNFCTSYPRQPILIDNTWLPAHQPVLIGLAAANTDPAVRGGDRTGNRSHLAWGAGPHACPARSVAYLVVQEAIDQLLDALPELKLAVPTTELTWRPGPFHRALAALPVVFPESPRLPMNQGAFPRG</sequence>
<evidence type="ECO:0000256" key="6">
    <source>
        <dbReference type="ARBA" id="ARBA00023033"/>
    </source>
</evidence>
<keyword evidence="6 8" id="KW-0503">Monooxygenase</keyword>
<dbReference type="Proteomes" id="UP000006820">
    <property type="component" value="Chromosome"/>
</dbReference>
<dbReference type="SUPFAM" id="SSF48264">
    <property type="entry name" value="Cytochrome P450"/>
    <property type="match status" value="1"/>
</dbReference>
<dbReference type="EMBL" id="AP006618">
    <property type="protein sequence ID" value="BAD59368.1"/>
    <property type="molecule type" value="Genomic_DNA"/>
</dbReference>
<dbReference type="GO" id="GO:0016705">
    <property type="term" value="F:oxidoreductase activity, acting on paired donors, with incorporation or reduction of molecular oxygen"/>
    <property type="evidence" value="ECO:0007669"/>
    <property type="project" value="InterPro"/>
</dbReference>
<dbReference type="AlphaFoldDB" id="Q5YR23"/>
<keyword evidence="3" id="KW-0479">Metal-binding</keyword>
<keyword evidence="2" id="KW-0349">Heme</keyword>
<dbReference type="STRING" id="247156.NFA_45170"/>
<dbReference type="GO" id="GO:0004497">
    <property type="term" value="F:monooxygenase activity"/>
    <property type="evidence" value="ECO:0007669"/>
    <property type="project" value="UniProtKB-KW"/>
</dbReference>
<evidence type="ECO:0000256" key="1">
    <source>
        <dbReference type="ARBA" id="ARBA00010617"/>
    </source>
</evidence>
<dbReference type="GO" id="GO:0020037">
    <property type="term" value="F:heme binding"/>
    <property type="evidence" value="ECO:0007669"/>
    <property type="project" value="InterPro"/>
</dbReference>
<evidence type="ECO:0000313" key="8">
    <source>
        <dbReference type="EMBL" id="BAD59368.1"/>
    </source>
</evidence>
<dbReference type="PRINTS" id="PR00359">
    <property type="entry name" value="BP450"/>
</dbReference>
<dbReference type="GO" id="GO:0005506">
    <property type="term" value="F:iron ion binding"/>
    <property type="evidence" value="ECO:0007669"/>
    <property type="project" value="InterPro"/>
</dbReference>
<dbReference type="PANTHER" id="PTHR46696:SF1">
    <property type="entry name" value="CYTOCHROME P450 YJIB-RELATED"/>
    <property type="match status" value="1"/>
</dbReference>
<dbReference type="CDD" id="cd20623">
    <property type="entry name" value="CYP_unk"/>
    <property type="match status" value="1"/>
</dbReference>
<protein>
    <submittedName>
        <fullName evidence="8">Cytochrome P450 monooxygenase</fullName>
    </submittedName>
</protein>
<evidence type="ECO:0000256" key="7">
    <source>
        <dbReference type="SAM" id="MobiDB-lite"/>
    </source>
</evidence>
<reference evidence="8 9" key="1">
    <citation type="journal article" date="2004" name="Proc. Natl. Acad. Sci. U.S.A.">
        <title>The complete genomic sequence of Nocardia farcinica IFM 10152.</title>
        <authorList>
            <person name="Ishikawa J."/>
            <person name="Yamashita A."/>
            <person name="Mikami Y."/>
            <person name="Hoshino Y."/>
            <person name="Kurita H."/>
            <person name="Hotta K."/>
            <person name="Shiba T."/>
            <person name="Hattori M."/>
        </authorList>
    </citation>
    <scope>NUCLEOTIDE SEQUENCE [LARGE SCALE GENOMIC DNA]</scope>
    <source>
        <strain evidence="8 9">IFM 10152</strain>
    </source>
</reference>
<gene>
    <name evidence="8" type="ordered locus">NFA_45170</name>
</gene>
<evidence type="ECO:0000256" key="3">
    <source>
        <dbReference type="ARBA" id="ARBA00022723"/>
    </source>
</evidence>
<organism evidence="8 9">
    <name type="scientific">Nocardia farcinica (strain IFM 10152)</name>
    <dbReference type="NCBI Taxonomy" id="247156"/>
    <lineage>
        <taxon>Bacteria</taxon>
        <taxon>Bacillati</taxon>
        <taxon>Actinomycetota</taxon>
        <taxon>Actinomycetes</taxon>
        <taxon>Mycobacteriales</taxon>
        <taxon>Nocardiaceae</taxon>
        <taxon>Nocardia</taxon>
    </lineage>
</organism>
<dbReference type="InterPro" id="IPR002397">
    <property type="entry name" value="Cyt_P450_B"/>
</dbReference>
<evidence type="ECO:0000256" key="4">
    <source>
        <dbReference type="ARBA" id="ARBA00023002"/>
    </source>
</evidence>
<dbReference type="HOGENOM" id="CLU_033716_1_2_11"/>
<dbReference type="KEGG" id="nfa:NFA_45170"/>
<feature type="region of interest" description="Disordered" evidence="7">
    <location>
        <begin position="1"/>
        <end position="37"/>
    </location>
</feature>
<dbReference type="InterPro" id="IPR036396">
    <property type="entry name" value="Cyt_P450_sf"/>
</dbReference>
<dbReference type="PANTHER" id="PTHR46696">
    <property type="entry name" value="P450, PUTATIVE (EUROFUNG)-RELATED"/>
    <property type="match status" value="1"/>
</dbReference>
<evidence type="ECO:0000256" key="2">
    <source>
        <dbReference type="ARBA" id="ARBA00022617"/>
    </source>
</evidence>
<evidence type="ECO:0000256" key="5">
    <source>
        <dbReference type="ARBA" id="ARBA00023004"/>
    </source>
</evidence>
<keyword evidence="4" id="KW-0560">Oxidoreductase</keyword>
<name>Q5YR23_NOCFA</name>
<proteinExistence type="inferred from homology"/>
<accession>Q5YR23</accession>
<keyword evidence="5" id="KW-0408">Iron</keyword>